<evidence type="ECO:0000259" key="1">
    <source>
        <dbReference type="Pfam" id="PF13581"/>
    </source>
</evidence>
<organism evidence="2 3">
    <name type="scientific">Actinoplanes utahensis</name>
    <dbReference type="NCBI Taxonomy" id="1869"/>
    <lineage>
        <taxon>Bacteria</taxon>
        <taxon>Bacillati</taxon>
        <taxon>Actinomycetota</taxon>
        <taxon>Actinomycetes</taxon>
        <taxon>Micromonosporales</taxon>
        <taxon>Micromonosporaceae</taxon>
        <taxon>Actinoplanes</taxon>
    </lineage>
</organism>
<dbReference type="STRING" id="1869.MB27_33615"/>
<dbReference type="Proteomes" id="UP000054537">
    <property type="component" value="Unassembled WGS sequence"/>
</dbReference>
<gene>
    <name evidence="2" type="ORF">MB27_33615</name>
</gene>
<name>A0A0A6UDC9_ACTUT</name>
<evidence type="ECO:0000313" key="2">
    <source>
        <dbReference type="EMBL" id="KHD73501.1"/>
    </source>
</evidence>
<sequence>MRTLLADRPAGSAARRQVRTVGAGHGLQGDSLYRFELAVHEAMINAVNHGAVTDSCCCGATASTYGAR</sequence>
<accession>A0A0A6UDC9</accession>
<reference evidence="2 3" key="1">
    <citation type="submission" date="2014-10" db="EMBL/GenBank/DDBJ databases">
        <title>Draft genome sequence of Actinoplanes utahensis NRRL 12052.</title>
        <authorList>
            <person name="Velasco-Bucheli B."/>
            <person name="del Cerro C."/>
            <person name="Hormigo D."/>
            <person name="Garcia J.L."/>
            <person name="Acebal C."/>
            <person name="Arroyo M."/>
            <person name="de la Mata I."/>
        </authorList>
    </citation>
    <scope>NUCLEOTIDE SEQUENCE [LARGE SCALE GENOMIC DNA]</scope>
    <source>
        <strain evidence="2 3">NRRL 12052</strain>
    </source>
</reference>
<dbReference type="AlphaFoldDB" id="A0A0A6UDC9"/>
<comment type="caution">
    <text evidence="2">The sequence shown here is derived from an EMBL/GenBank/DDBJ whole genome shotgun (WGS) entry which is preliminary data.</text>
</comment>
<evidence type="ECO:0000313" key="3">
    <source>
        <dbReference type="Proteomes" id="UP000054537"/>
    </source>
</evidence>
<protein>
    <recommendedName>
        <fullName evidence="1">Histidine kinase/HSP90-like ATPase domain-containing protein</fullName>
    </recommendedName>
</protein>
<keyword evidence="3" id="KW-1185">Reference proteome</keyword>
<dbReference type="EMBL" id="JRTT01000130">
    <property type="protein sequence ID" value="KHD73501.1"/>
    <property type="molecule type" value="Genomic_DNA"/>
</dbReference>
<dbReference type="InterPro" id="IPR003594">
    <property type="entry name" value="HATPase_dom"/>
</dbReference>
<dbReference type="InterPro" id="IPR036890">
    <property type="entry name" value="HATPase_C_sf"/>
</dbReference>
<dbReference type="Pfam" id="PF13581">
    <property type="entry name" value="HATPase_c_2"/>
    <property type="match status" value="1"/>
</dbReference>
<feature type="domain" description="Histidine kinase/HSP90-like ATPase" evidence="1">
    <location>
        <begin position="12"/>
        <end position="51"/>
    </location>
</feature>
<proteinExistence type="predicted"/>
<dbReference type="Gene3D" id="3.30.565.10">
    <property type="entry name" value="Histidine kinase-like ATPase, C-terminal domain"/>
    <property type="match status" value="1"/>
</dbReference>